<keyword evidence="11" id="KW-1185">Reference proteome</keyword>
<dbReference type="SMART" id="SM00064">
    <property type="entry name" value="FYVE"/>
    <property type="match status" value="1"/>
</dbReference>
<dbReference type="Gene3D" id="1.20.5.340">
    <property type="match status" value="1"/>
</dbReference>
<feature type="domain" description="T-SNARE coiled-coil homology" evidence="9">
    <location>
        <begin position="309"/>
        <end position="371"/>
    </location>
</feature>
<evidence type="ECO:0000259" key="7">
    <source>
        <dbReference type="PROSITE" id="PS50157"/>
    </source>
</evidence>
<evidence type="ECO:0000259" key="8">
    <source>
        <dbReference type="PROSITE" id="PS50178"/>
    </source>
</evidence>
<protein>
    <submittedName>
        <fullName evidence="10">Early endosome antigen 1</fullName>
    </submittedName>
</protein>
<dbReference type="PROSITE" id="PS00028">
    <property type="entry name" value="ZINC_FINGER_C2H2_1"/>
    <property type="match status" value="1"/>
</dbReference>
<keyword evidence="3" id="KW-0862">Zinc</keyword>
<evidence type="ECO:0000256" key="1">
    <source>
        <dbReference type="ARBA" id="ARBA00022723"/>
    </source>
</evidence>
<feature type="domain" description="FYVE-type" evidence="8">
    <location>
        <begin position="796"/>
        <end position="854"/>
    </location>
</feature>
<dbReference type="OrthoDB" id="10018316at2759"/>
<dbReference type="GO" id="GO:0005545">
    <property type="term" value="F:1-phosphatidylinositol binding"/>
    <property type="evidence" value="ECO:0007669"/>
    <property type="project" value="TreeGrafter"/>
</dbReference>
<dbReference type="Pfam" id="PF01363">
    <property type="entry name" value="FYVE"/>
    <property type="match status" value="1"/>
</dbReference>
<dbReference type="PANTHER" id="PTHR23164:SF30">
    <property type="entry name" value="EARLY ENDOSOME ANTIGEN 1"/>
    <property type="match status" value="1"/>
</dbReference>
<dbReference type="Proteomes" id="UP000326759">
    <property type="component" value="Unassembled WGS sequence"/>
</dbReference>
<dbReference type="EMBL" id="SEYY01012048">
    <property type="protein sequence ID" value="KAB7500992.1"/>
    <property type="molecule type" value="Genomic_DNA"/>
</dbReference>
<dbReference type="Gene3D" id="3.30.40.10">
    <property type="entry name" value="Zinc/RING finger domain, C3HC4 (zinc finger)"/>
    <property type="match status" value="1"/>
</dbReference>
<dbReference type="InterPro" id="IPR013087">
    <property type="entry name" value="Znf_C2H2_type"/>
</dbReference>
<dbReference type="GO" id="GO:0006897">
    <property type="term" value="P:endocytosis"/>
    <property type="evidence" value="ECO:0007669"/>
    <property type="project" value="TreeGrafter"/>
</dbReference>
<dbReference type="PROSITE" id="PS50178">
    <property type="entry name" value="ZF_FYVE"/>
    <property type="match status" value="1"/>
</dbReference>
<dbReference type="InterPro" id="IPR011011">
    <property type="entry name" value="Znf_FYVE_PHD"/>
</dbReference>
<gene>
    <name evidence="10" type="primary">Eea1</name>
    <name evidence="10" type="ORF">Anas_06604</name>
</gene>
<dbReference type="Gene3D" id="3.30.160.60">
    <property type="entry name" value="Classic Zinc Finger"/>
    <property type="match status" value="1"/>
</dbReference>
<evidence type="ECO:0000256" key="2">
    <source>
        <dbReference type="ARBA" id="ARBA00022771"/>
    </source>
</evidence>
<dbReference type="GO" id="GO:0005769">
    <property type="term" value="C:early endosome"/>
    <property type="evidence" value="ECO:0007669"/>
    <property type="project" value="TreeGrafter"/>
</dbReference>
<feature type="coiled-coil region" evidence="5">
    <location>
        <begin position="522"/>
        <end position="679"/>
    </location>
</feature>
<dbReference type="InterPro" id="IPR000727">
    <property type="entry name" value="T_SNARE_dom"/>
</dbReference>
<feature type="region of interest" description="Disordered" evidence="6">
    <location>
        <begin position="302"/>
        <end position="339"/>
    </location>
</feature>
<evidence type="ECO:0000313" key="11">
    <source>
        <dbReference type="Proteomes" id="UP000326759"/>
    </source>
</evidence>
<comment type="caution">
    <text evidence="10">The sequence shown here is derived from an EMBL/GenBank/DDBJ whole genome shotgun (WGS) entry which is preliminary data.</text>
</comment>
<dbReference type="SUPFAM" id="SSF69979">
    <property type="entry name" value="Eea1 homodimerisation domain"/>
    <property type="match status" value="1"/>
</dbReference>
<dbReference type="PROSITE" id="PS50157">
    <property type="entry name" value="ZINC_FINGER_C2H2_2"/>
    <property type="match status" value="1"/>
</dbReference>
<dbReference type="InterPro" id="IPR013083">
    <property type="entry name" value="Znf_RING/FYVE/PHD"/>
</dbReference>
<dbReference type="InterPro" id="IPR000306">
    <property type="entry name" value="Znf_FYVE"/>
</dbReference>
<name>A0A5N5T3Q2_9CRUS</name>
<dbReference type="InterPro" id="IPR008598">
    <property type="entry name" value="Di19_Zn-bd"/>
</dbReference>
<proteinExistence type="predicted"/>
<dbReference type="GO" id="GO:0008270">
    <property type="term" value="F:zinc ion binding"/>
    <property type="evidence" value="ECO:0007669"/>
    <property type="project" value="UniProtKB-KW"/>
</dbReference>
<sequence>MNSLKTFMNKVGERVREVAPQGPTIIDGTDPRNEEMEGFVCPTCFVNMPSPELLEKHYSEQHLDPSANYLCPVCKARLTSQSDLEMHYTSNHGDRDFTNHSIEALKEELMELSTNLREEKWYSEELRKEVERFQEAFKKKGNEEDDGAYVHKKLLSSEVVLLRKQLAEALEQMSSLRGEKDGLEHRASDFAVEKAELRASLDSLQAEKVVLETDIEELRNNLISIENSKQEEIEKLKLEFSKYENSIESKTKEAQSLKETERALQQDLKLKSESLATLKEDLRNLKFEIDLMKKKLQEEFVEGKTESEDNSLHEKEKEIDSLKKALQESESSKQHAGELLKEKMKVVDDLEDKISSITNTVNKKNDKIQVLETTLNEELLNTQKIQDNKEELEHYLNITRKEVDCANENLTKLTLKNEHLEKDILKHVARINELEEQNKIKDDELVIVQKRTEELDKCLASSNSQLVETLETLHKKNETITEIENTFKKVVQEKEVFCQKLKLAEDEIHEHKQAVSVLQLGKSTLEKEAETLNQRIISLENQIKLEGEQKTKMKNQITHLEKDLTKLKQSHNEELSQLHENNTQLEQERNTLIGELNSLKFNIGNLADEKQNIATENSHLKERIKDFNADLQEKQERENKLNETIRELKNTISEYEAKNKEYQSKISSLKTQISSLEENGRNDQSRISEIEGRLAAQEAEMAGLAGDKLELEDCNKTKLSCVSYLKVKVEASVEEQKIILERCVKAETEVERIQTQLTQLRRKLDDSTAALHELGRENQSLQMETAKLSGRKWAEDSEVMKCMKCQKTFSMTVRRHHCRNCYQIFCNDCSSKQASLEQNKKPVRVCDACYTEIVAKF</sequence>
<dbReference type="AlphaFoldDB" id="A0A5N5T3Q2"/>
<evidence type="ECO:0000256" key="4">
    <source>
        <dbReference type="PROSITE-ProRule" id="PRU00042"/>
    </source>
</evidence>
<dbReference type="PANTHER" id="PTHR23164">
    <property type="entry name" value="EARLY ENDOSOME ANTIGEN 1"/>
    <property type="match status" value="1"/>
</dbReference>
<evidence type="ECO:0000256" key="3">
    <source>
        <dbReference type="ARBA" id="ARBA00022833"/>
    </source>
</evidence>
<dbReference type="PROSITE" id="PS50192">
    <property type="entry name" value="T_SNARE"/>
    <property type="match status" value="1"/>
</dbReference>
<keyword evidence="5" id="KW-0175">Coiled coil</keyword>
<dbReference type="SMART" id="SM00355">
    <property type="entry name" value="ZnF_C2H2"/>
    <property type="match status" value="2"/>
</dbReference>
<keyword evidence="2 4" id="KW-0863">Zinc-finger</keyword>
<evidence type="ECO:0000256" key="6">
    <source>
        <dbReference type="SAM" id="MobiDB-lite"/>
    </source>
</evidence>
<evidence type="ECO:0000259" key="9">
    <source>
        <dbReference type="PROSITE" id="PS50192"/>
    </source>
</evidence>
<feature type="domain" description="C2H2-type" evidence="7">
    <location>
        <begin position="69"/>
        <end position="96"/>
    </location>
</feature>
<dbReference type="InterPro" id="IPR017455">
    <property type="entry name" value="Znf_FYVE-rel"/>
</dbReference>
<dbReference type="SUPFAM" id="SSF57903">
    <property type="entry name" value="FYVE/PHD zinc finger"/>
    <property type="match status" value="1"/>
</dbReference>
<dbReference type="CDD" id="cd15730">
    <property type="entry name" value="FYVE_EEA1"/>
    <property type="match status" value="1"/>
</dbReference>
<accession>A0A5N5T3Q2</accession>
<feature type="coiled-coil region" evidence="5">
    <location>
        <begin position="743"/>
        <end position="784"/>
    </location>
</feature>
<dbReference type="Gene3D" id="1.20.5.390">
    <property type="entry name" value="L1 transposable element, trimerization domain"/>
    <property type="match status" value="1"/>
</dbReference>
<keyword evidence="1" id="KW-0479">Metal-binding</keyword>
<evidence type="ECO:0000313" key="10">
    <source>
        <dbReference type="EMBL" id="KAB7500992.1"/>
    </source>
</evidence>
<organism evidence="10 11">
    <name type="scientific">Armadillidium nasatum</name>
    <dbReference type="NCBI Taxonomy" id="96803"/>
    <lineage>
        <taxon>Eukaryota</taxon>
        <taxon>Metazoa</taxon>
        <taxon>Ecdysozoa</taxon>
        <taxon>Arthropoda</taxon>
        <taxon>Crustacea</taxon>
        <taxon>Multicrustacea</taxon>
        <taxon>Malacostraca</taxon>
        <taxon>Eumalacostraca</taxon>
        <taxon>Peracarida</taxon>
        <taxon>Isopoda</taxon>
        <taxon>Oniscidea</taxon>
        <taxon>Crinocheta</taxon>
        <taxon>Armadillidiidae</taxon>
        <taxon>Armadillidium</taxon>
    </lineage>
</organism>
<evidence type="ECO:0000256" key="5">
    <source>
        <dbReference type="SAM" id="Coils"/>
    </source>
</evidence>
<reference evidence="10 11" key="1">
    <citation type="journal article" date="2019" name="PLoS Biol.">
        <title>Sex chromosomes control vertical transmission of feminizing Wolbachia symbionts in an isopod.</title>
        <authorList>
            <person name="Becking T."/>
            <person name="Chebbi M.A."/>
            <person name="Giraud I."/>
            <person name="Moumen B."/>
            <person name="Laverre T."/>
            <person name="Caubet Y."/>
            <person name="Peccoud J."/>
            <person name="Gilbert C."/>
            <person name="Cordaux R."/>
        </authorList>
    </citation>
    <scope>NUCLEOTIDE SEQUENCE [LARGE SCALE GENOMIC DNA]</scope>
    <source>
        <strain evidence="10">ANa2</strain>
        <tissue evidence="10">Whole body excluding digestive tract and cuticle</tissue>
    </source>
</reference>
<dbReference type="Pfam" id="PF05605">
    <property type="entry name" value="zf-Di19"/>
    <property type="match status" value="1"/>
</dbReference>